<protein>
    <recommendedName>
        <fullName evidence="1">Aminotransferase-like plant mobile domain-containing protein</fullName>
    </recommendedName>
</protein>
<organism evidence="2 3">
    <name type="scientific">Stephania yunnanensis</name>
    <dbReference type="NCBI Taxonomy" id="152371"/>
    <lineage>
        <taxon>Eukaryota</taxon>
        <taxon>Viridiplantae</taxon>
        <taxon>Streptophyta</taxon>
        <taxon>Embryophyta</taxon>
        <taxon>Tracheophyta</taxon>
        <taxon>Spermatophyta</taxon>
        <taxon>Magnoliopsida</taxon>
        <taxon>Ranunculales</taxon>
        <taxon>Menispermaceae</taxon>
        <taxon>Menispermoideae</taxon>
        <taxon>Cissampelideae</taxon>
        <taxon>Stephania</taxon>
    </lineage>
</organism>
<evidence type="ECO:0000259" key="1">
    <source>
        <dbReference type="Pfam" id="PF10536"/>
    </source>
</evidence>
<dbReference type="GO" id="GO:0010073">
    <property type="term" value="P:meristem maintenance"/>
    <property type="evidence" value="ECO:0007669"/>
    <property type="project" value="InterPro"/>
</dbReference>
<feature type="domain" description="Aminotransferase-like plant mobile" evidence="1">
    <location>
        <begin position="14"/>
        <end position="96"/>
    </location>
</feature>
<dbReference type="Proteomes" id="UP001420932">
    <property type="component" value="Unassembled WGS sequence"/>
</dbReference>
<gene>
    <name evidence="2" type="ORF">Syun_003877</name>
</gene>
<proteinExistence type="predicted"/>
<name>A0AAP0L4J7_9MAGN</name>
<dbReference type="InterPro" id="IPR019557">
    <property type="entry name" value="AminoTfrase-like_pln_mobile"/>
</dbReference>
<reference evidence="2 3" key="1">
    <citation type="submission" date="2024-01" db="EMBL/GenBank/DDBJ databases">
        <title>Genome assemblies of Stephania.</title>
        <authorList>
            <person name="Yang L."/>
        </authorList>
    </citation>
    <scope>NUCLEOTIDE SEQUENCE [LARGE SCALE GENOMIC DNA]</scope>
    <source>
        <strain evidence="2">YNDBR</strain>
        <tissue evidence="2">Leaf</tissue>
    </source>
</reference>
<comment type="caution">
    <text evidence="2">The sequence shown here is derived from an EMBL/GenBank/DDBJ whole genome shotgun (WGS) entry which is preliminary data.</text>
</comment>
<evidence type="ECO:0000313" key="3">
    <source>
        <dbReference type="Proteomes" id="UP001420932"/>
    </source>
</evidence>
<dbReference type="PANTHER" id="PTHR46033:SF1">
    <property type="entry name" value="PROTEIN MAIN-LIKE 2"/>
    <property type="match status" value="1"/>
</dbReference>
<dbReference type="EMBL" id="JBBNAF010000002">
    <property type="protein sequence ID" value="KAK9162975.1"/>
    <property type="molecule type" value="Genomic_DNA"/>
</dbReference>
<dbReference type="InterPro" id="IPR044824">
    <property type="entry name" value="MAIN-like"/>
</dbReference>
<accession>A0AAP0L4J7</accession>
<keyword evidence="3" id="KW-1185">Reference proteome</keyword>
<dbReference type="PANTHER" id="PTHR46033">
    <property type="entry name" value="PROTEIN MAIN-LIKE 2"/>
    <property type="match status" value="1"/>
</dbReference>
<dbReference type="AlphaFoldDB" id="A0AAP0L4J7"/>
<dbReference type="Pfam" id="PF10536">
    <property type="entry name" value="PMD"/>
    <property type="match status" value="1"/>
</dbReference>
<evidence type="ECO:0000313" key="2">
    <source>
        <dbReference type="EMBL" id="KAK9162975.1"/>
    </source>
</evidence>
<sequence length="102" mass="11528">MIIRASKLSAFTQCSYRKAHKTFISAFMEKWQPETNTFHLSFGEMSIILEDVNRPLQIHVMGNMVKCDILSTAEAIELVSQALGVPEAESDKQVNKDLKVNK</sequence>